<dbReference type="GO" id="GO:0010411">
    <property type="term" value="P:xyloglucan metabolic process"/>
    <property type="evidence" value="ECO:0007669"/>
    <property type="project" value="TreeGrafter"/>
</dbReference>
<dbReference type="InterPro" id="IPR031778">
    <property type="entry name" value="Sortilin_N"/>
</dbReference>
<keyword evidence="1" id="KW-0677">Repeat</keyword>
<reference evidence="5" key="1">
    <citation type="submission" date="2015-10" db="EMBL/GenBank/DDBJ databases">
        <authorList>
            <person name="Gilbert D.G."/>
        </authorList>
    </citation>
    <scope>NUCLEOTIDE SEQUENCE</scope>
</reference>
<feature type="domain" description="Sortilin N-terminal" evidence="4">
    <location>
        <begin position="67"/>
        <end position="191"/>
    </location>
</feature>
<organism evidence="5">
    <name type="scientific">hydrothermal vent metagenome</name>
    <dbReference type="NCBI Taxonomy" id="652676"/>
    <lineage>
        <taxon>unclassified sequences</taxon>
        <taxon>metagenomes</taxon>
        <taxon>ecological metagenomes</taxon>
    </lineage>
</organism>
<feature type="coiled-coil region" evidence="2">
    <location>
        <begin position="884"/>
        <end position="921"/>
    </location>
</feature>
<proteinExistence type="predicted"/>
<evidence type="ECO:0000256" key="1">
    <source>
        <dbReference type="ARBA" id="ARBA00022737"/>
    </source>
</evidence>
<feature type="region of interest" description="Disordered" evidence="3">
    <location>
        <begin position="477"/>
        <end position="498"/>
    </location>
</feature>
<evidence type="ECO:0000256" key="3">
    <source>
        <dbReference type="SAM" id="MobiDB-lite"/>
    </source>
</evidence>
<gene>
    <name evidence="5" type="ORF">MGWOODY_XGa2499</name>
</gene>
<accession>A0A160TUN7</accession>
<evidence type="ECO:0000256" key="2">
    <source>
        <dbReference type="SAM" id="Coils"/>
    </source>
</evidence>
<keyword evidence="5" id="KW-0378">Hydrolase</keyword>
<dbReference type="AlphaFoldDB" id="A0A160TUN7"/>
<evidence type="ECO:0000313" key="5">
    <source>
        <dbReference type="EMBL" id="CUS52300.1"/>
    </source>
</evidence>
<dbReference type="InterPro" id="IPR052025">
    <property type="entry name" value="Xyloglucanase_GH74"/>
</dbReference>
<dbReference type="GO" id="GO:0016787">
    <property type="term" value="F:hydrolase activity"/>
    <property type="evidence" value="ECO:0007669"/>
    <property type="project" value="UniProtKB-KW"/>
</dbReference>
<sequence>MTFYFGACAGGVWKTTDGGTYWECVSDGYLNSATIGALAVSESDPNVIYAGTGETTIRVDVSYGDGIYRSTDGGKTWVHAGLEETRHIGEIRIHPDDSNIVYVAALGHAFGPNPERGVYRSTDGGENWELVLYQSDQAGAVDLSMDPNNPRILFASIWQAHRNFWHLSSGGPDSALFRSTDGGDTWIEVSKHPGFPSGMLGKIGVTVSPAQSNRVWALVESDKSGLYRSDDCGDTWQLMSPNRDLLHRPWYYTHVFADTTHPDTVYVTNFQMWKSTDGGKDFHEVTTPHGDNHDLWIDPFNNQRMVQGNDGGANVSFNGGDTWSTIYNQSTAQIYRMDIDNQFPYRVYGTQQDNTSISVPSAAEWGVITMADCTIPGTGESGFITVHPEDPNIVYVGCVGSSPGGNGALQRYDHSTRQARLINVWPEQQTGVPQRELKYRFAWTFPIVFSPHDPNTLYAGGSHLFRTRNEGQSWEAISPDLSRNDPEKLGSSGGPLTGDGASAEAYASLATFAESPHRPGELWAGTDDGLVHTSKDGGQNWRNVTPKAMPDLAYVGTVEISPHDADTIYLTATRYKLDDYDPYLFQSKDGGKSWQSIAGDFPDGEITRVLRTDPVRAGLLFVGTETGVFYTLNDGRNWIRMQGGIPVAPIYDLKIKDSDLVAATHGRSFWILDDITPLRKISTNKRKKGDLVLFKPRPTYRLKLQWASGMIFTGDGKAYGPAFGLPGTTYPVKLADGTTERRHLDAGENPPAGAIIYYWLDNTPEDELALSLQDAEGNTITQFSSEESQDPNQRLTKHKGMNRFIWNIRYPGPEKLDPDLVERPYEPLAKSDIFSKGGGPAAPPGDYSVKLECGSASQTASFEIRKDPRVETTQADFDEQFTLVQNLTAKLSDLRSNINRIRRMKNQLHELSSRLPQKRRALVTQTNKLVTRLEAIEGALVNVHRETPRDVLRHTAGLDDTLGDIISVVAIADFAPTDQAKEVAEQTMEQVDKQVAKLDKLIDGPIAALNEKIAVAGISTIGV</sequence>
<keyword evidence="2" id="KW-0175">Coiled coil</keyword>
<name>A0A160TUN7_9ZZZZ</name>
<dbReference type="SUPFAM" id="SSF50939">
    <property type="entry name" value="Sialidases"/>
    <property type="match status" value="1"/>
</dbReference>
<dbReference type="PANTHER" id="PTHR43739:SF5">
    <property type="entry name" value="EXO-ALPHA-SIALIDASE"/>
    <property type="match status" value="1"/>
</dbReference>
<dbReference type="PANTHER" id="PTHR43739">
    <property type="entry name" value="XYLOGLUCANASE (EUROFUNG)"/>
    <property type="match status" value="1"/>
</dbReference>
<dbReference type="EMBL" id="CZRL01000082">
    <property type="protein sequence ID" value="CUS52300.1"/>
    <property type="molecule type" value="Genomic_DNA"/>
</dbReference>
<protein>
    <submittedName>
        <fullName evidence="5">Glycosyl hydrolase, BNR repeat</fullName>
    </submittedName>
</protein>
<dbReference type="InterPro" id="IPR036278">
    <property type="entry name" value="Sialidase_sf"/>
</dbReference>
<dbReference type="Pfam" id="PF15902">
    <property type="entry name" value="Sortilin-Vps10"/>
    <property type="match status" value="1"/>
</dbReference>
<dbReference type="CDD" id="cd15482">
    <property type="entry name" value="Sialidase_non-viral"/>
    <property type="match status" value="1"/>
</dbReference>
<dbReference type="Gene3D" id="2.130.10.10">
    <property type="entry name" value="YVTN repeat-like/Quinoprotein amine dehydrogenase"/>
    <property type="match status" value="4"/>
</dbReference>
<evidence type="ECO:0000259" key="4">
    <source>
        <dbReference type="Pfam" id="PF15902"/>
    </source>
</evidence>
<dbReference type="InterPro" id="IPR015943">
    <property type="entry name" value="WD40/YVTN_repeat-like_dom_sf"/>
</dbReference>
<dbReference type="SUPFAM" id="SSF110296">
    <property type="entry name" value="Oligoxyloglucan reducing end-specific cellobiohydrolase"/>
    <property type="match status" value="1"/>
</dbReference>